<evidence type="ECO:0000256" key="5">
    <source>
        <dbReference type="ARBA" id="ARBA00022825"/>
    </source>
</evidence>
<dbReference type="CDD" id="cd00190">
    <property type="entry name" value="Tryp_SPc"/>
    <property type="match status" value="1"/>
</dbReference>
<evidence type="ECO:0000256" key="8">
    <source>
        <dbReference type="SAM" id="SignalP"/>
    </source>
</evidence>
<dbReference type="RefSeq" id="XP_034104495.1">
    <property type="nucleotide sequence ID" value="XM_034248604.2"/>
</dbReference>
<evidence type="ECO:0000256" key="4">
    <source>
        <dbReference type="ARBA" id="ARBA00022801"/>
    </source>
</evidence>
<keyword evidence="5" id="KW-0720">Serine protease</keyword>
<evidence type="ECO:0000256" key="1">
    <source>
        <dbReference type="ARBA" id="ARBA00007664"/>
    </source>
</evidence>
<dbReference type="PROSITE" id="PS00134">
    <property type="entry name" value="TRYPSIN_HIS"/>
    <property type="match status" value="1"/>
</dbReference>
<evidence type="ECO:0000256" key="6">
    <source>
        <dbReference type="ARBA" id="ARBA00023145"/>
    </source>
</evidence>
<dbReference type="InterPro" id="IPR050430">
    <property type="entry name" value="Peptidase_S1"/>
</dbReference>
<dbReference type="SMART" id="SM00020">
    <property type="entry name" value="Tryp_SPc"/>
    <property type="match status" value="1"/>
</dbReference>
<name>A0A6P8X0H9_DROAB</name>
<dbReference type="InterPro" id="IPR018114">
    <property type="entry name" value="TRYPSIN_HIS"/>
</dbReference>
<dbReference type="GO" id="GO:0006508">
    <property type="term" value="P:proteolysis"/>
    <property type="evidence" value="ECO:0007669"/>
    <property type="project" value="UniProtKB-KW"/>
</dbReference>
<comment type="similarity">
    <text evidence="1">Belongs to the peptidase S1 family.</text>
</comment>
<dbReference type="InterPro" id="IPR009003">
    <property type="entry name" value="Peptidase_S1_PA"/>
</dbReference>
<dbReference type="Gene3D" id="2.40.10.10">
    <property type="entry name" value="Trypsin-like serine proteases"/>
    <property type="match status" value="2"/>
</dbReference>
<evidence type="ECO:0000313" key="10">
    <source>
        <dbReference type="Proteomes" id="UP000515160"/>
    </source>
</evidence>
<keyword evidence="6" id="KW-0865">Zymogen</keyword>
<evidence type="ECO:0000313" key="11">
    <source>
        <dbReference type="RefSeq" id="XP_034104495.1"/>
    </source>
</evidence>
<dbReference type="PROSITE" id="PS50240">
    <property type="entry name" value="TRYPSIN_DOM"/>
    <property type="match status" value="1"/>
</dbReference>
<feature type="signal peptide" evidence="8">
    <location>
        <begin position="1"/>
        <end position="20"/>
    </location>
</feature>
<dbReference type="Proteomes" id="UP000515160">
    <property type="component" value="Chromosome 3"/>
</dbReference>
<keyword evidence="2" id="KW-0645">Protease</keyword>
<sequence>MDPLFICFISLVSLLPQCHGQDWYKNALKEYPGLADVIGPPKVHLRVIGGEATTIEKLGGYLISLRYMGDFICGGTLIEARIVVSAAHCFKGRSIIAEWVAVGGVTSLDEEGTRSKVQDIVSPAVFTERNMHMDVAVLLLETPLEAPNIHTIPLCNSSLDAGRLLSVSGWGLTDPKAASPHQSIRTVLVPIVKKSECKKTYKKSMVITESMFCAGALGAKDACTFDSGGPFVYKRKDGVTELCGIVSFGISCASPKYAGVYTDVNYVKPFIEKTVAAFRSIM</sequence>
<keyword evidence="3 8" id="KW-0732">Signal</keyword>
<gene>
    <name evidence="11" type="primary">LOC117568171</name>
</gene>
<dbReference type="PANTHER" id="PTHR24276:SF94">
    <property type="entry name" value="AT20289P-RELATED"/>
    <property type="match status" value="1"/>
</dbReference>
<dbReference type="InterPro" id="IPR043504">
    <property type="entry name" value="Peptidase_S1_PA_chymotrypsin"/>
</dbReference>
<organism evidence="10 11">
    <name type="scientific">Drosophila albomicans</name>
    <name type="common">Fruit fly</name>
    <dbReference type="NCBI Taxonomy" id="7291"/>
    <lineage>
        <taxon>Eukaryota</taxon>
        <taxon>Metazoa</taxon>
        <taxon>Ecdysozoa</taxon>
        <taxon>Arthropoda</taxon>
        <taxon>Hexapoda</taxon>
        <taxon>Insecta</taxon>
        <taxon>Pterygota</taxon>
        <taxon>Neoptera</taxon>
        <taxon>Endopterygota</taxon>
        <taxon>Diptera</taxon>
        <taxon>Brachycera</taxon>
        <taxon>Muscomorpha</taxon>
        <taxon>Ephydroidea</taxon>
        <taxon>Drosophilidae</taxon>
        <taxon>Drosophila</taxon>
    </lineage>
</organism>
<keyword evidence="7" id="KW-1015">Disulfide bond</keyword>
<keyword evidence="10" id="KW-1185">Reference proteome</keyword>
<dbReference type="InterPro" id="IPR001314">
    <property type="entry name" value="Peptidase_S1A"/>
</dbReference>
<dbReference type="OrthoDB" id="10051896at2759"/>
<evidence type="ECO:0000256" key="3">
    <source>
        <dbReference type="ARBA" id="ARBA00022729"/>
    </source>
</evidence>
<reference evidence="11" key="1">
    <citation type="submission" date="2025-08" db="UniProtKB">
        <authorList>
            <consortium name="RefSeq"/>
        </authorList>
    </citation>
    <scope>IDENTIFICATION</scope>
    <source>
        <strain evidence="11">15112-1751.03</strain>
        <tissue evidence="11">Whole Adult</tissue>
    </source>
</reference>
<feature type="domain" description="Peptidase S1" evidence="9">
    <location>
        <begin position="47"/>
        <end position="276"/>
    </location>
</feature>
<proteinExistence type="inferred from homology"/>
<accession>A0A6P8X0H9</accession>
<dbReference type="SUPFAM" id="SSF50494">
    <property type="entry name" value="Trypsin-like serine proteases"/>
    <property type="match status" value="1"/>
</dbReference>
<keyword evidence="4" id="KW-0378">Hydrolase</keyword>
<evidence type="ECO:0000256" key="7">
    <source>
        <dbReference type="ARBA" id="ARBA00023157"/>
    </source>
</evidence>
<dbReference type="AlphaFoldDB" id="A0A6P8X0H9"/>
<dbReference type="GO" id="GO:0004252">
    <property type="term" value="F:serine-type endopeptidase activity"/>
    <property type="evidence" value="ECO:0007669"/>
    <property type="project" value="InterPro"/>
</dbReference>
<evidence type="ECO:0000256" key="2">
    <source>
        <dbReference type="ARBA" id="ARBA00022670"/>
    </source>
</evidence>
<dbReference type="GeneID" id="117568171"/>
<dbReference type="FunFam" id="2.40.10.10:FF:000034">
    <property type="entry name" value="Eupolytin"/>
    <property type="match status" value="1"/>
</dbReference>
<dbReference type="PANTHER" id="PTHR24276">
    <property type="entry name" value="POLYSERASE-RELATED"/>
    <property type="match status" value="1"/>
</dbReference>
<protein>
    <submittedName>
        <fullName evidence="11">Seminase</fullName>
    </submittedName>
</protein>
<dbReference type="Pfam" id="PF00089">
    <property type="entry name" value="Trypsin"/>
    <property type="match status" value="1"/>
</dbReference>
<dbReference type="InterPro" id="IPR001254">
    <property type="entry name" value="Trypsin_dom"/>
</dbReference>
<dbReference type="PRINTS" id="PR00722">
    <property type="entry name" value="CHYMOTRYPSIN"/>
</dbReference>
<feature type="chain" id="PRO_5027976899" evidence="8">
    <location>
        <begin position="21"/>
        <end position="282"/>
    </location>
</feature>
<evidence type="ECO:0000259" key="9">
    <source>
        <dbReference type="PROSITE" id="PS50240"/>
    </source>
</evidence>